<dbReference type="PRINTS" id="PR00996">
    <property type="entry name" value="CHERMTFRASE"/>
</dbReference>
<sequence length="959" mass="105587">MCGIRLRTLARDRVCCVRPALSRLNVSSQWQFRGKSENWLSKRRAALPAYLRPRQRAASPDHGLIESTTFCFQGPLMIPPSIHTTEIASREAGDPTLPGVDRDLNSSVDFPVIGIGCSAGGLDALERFFAHVPVAAGIAYVVVQHLAPKYPSSLAALLQRATSLPVCEASEGMPLQADRVYVIPPNKDLSLAEGALHLIAPGEQRGMRLPIDFFMHALAKVCEARAVGVILSGMGSDGVAGMRAIKANGGFTLAQEPSSAQADSMPRCAIEAGVVDIVAVAEALPERILGHLRSPLRAASTAGPEALDANAGRAPATSGAGKPLNDLERILAMLRERTGNDFSLYKTNTLVRRMERRIALHKLGDMGDYVRYLLANPSELDLLFRELLIGVTNFFRDAHVWGTVRDEAIPALLSAVPDGRTLRAWVPACSTGEEAYSLAMVFKEALDALRPAARFDLQIFATDLDADAIETARRGVYPASIAADVSAERLARHFSVEGDGYRIRKDIREMVVFAPQNVISDPPFTRLDILCCRNLLIYFRPRLQQKLLLLFHYALNRGGVLVLGSAETLGAHGGLFKPANRVARVFHRLDQSLPISELEFPRRASRETTVDSDMPKNERAEDMGQLTDSFIQQNFAPAAVLVNGDGDILYISGRTGKYLEPAAGKVNINLHAMAREGLREALTGVIAKVLRDHQSVTLHGVEVSTHAGPQLVNVTVQPLAKPEPLNGRVLVVFQDAPAPVVNKGRRKTTTSATHDALLQELEQVRAAMKLTQEEMQTSMEELKSSNEELQSTNEELQSTNEELTTSKEEMQSLNEELQTVNSELNAKINDLTSVKNDMANLLNSTEIATIFLDSEMRLRRFTSHATNLFKLIPSDIGRPLTHVVTDLDYPELKEDAEEVLRTLVFQERQAGARDGRWYRIRIMPYRTQDNIIDGVVITFIDISEIRKLEAELKIYRPLP</sequence>
<name>A0A840BJH5_9RHOO</name>
<feature type="active site" evidence="6">
    <location>
        <position position="118"/>
    </location>
</feature>
<gene>
    <name evidence="11" type="ORF">GGR36_001037</name>
</gene>
<dbReference type="GO" id="GO:0005737">
    <property type="term" value="C:cytoplasm"/>
    <property type="evidence" value="ECO:0007669"/>
    <property type="project" value="InterPro"/>
</dbReference>
<keyword evidence="3 11" id="KW-0489">Methyltransferase</keyword>
<keyword evidence="6" id="KW-0378">Hydrolase</keyword>
<feature type="active site" evidence="6">
    <location>
        <position position="145"/>
    </location>
</feature>
<evidence type="ECO:0000259" key="10">
    <source>
        <dbReference type="PROSITE" id="PS50123"/>
    </source>
</evidence>
<dbReference type="InterPro" id="IPR035909">
    <property type="entry name" value="CheB_C"/>
</dbReference>
<dbReference type="InterPro" id="IPR050903">
    <property type="entry name" value="Bact_Chemotaxis_MeTrfase"/>
</dbReference>
<accession>A0A840BJH5</accession>
<evidence type="ECO:0000256" key="3">
    <source>
        <dbReference type="ARBA" id="ARBA00022603"/>
    </source>
</evidence>
<evidence type="ECO:0000313" key="12">
    <source>
        <dbReference type="Proteomes" id="UP000561045"/>
    </source>
</evidence>
<comment type="caution">
    <text evidence="11">The sequence shown here is derived from an EMBL/GenBank/DDBJ whole genome shotgun (WGS) entry which is preliminary data.</text>
</comment>
<evidence type="ECO:0000256" key="7">
    <source>
        <dbReference type="SAM" id="MobiDB-lite"/>
    </source>
</evidence>
<dbReference type="InterPro" id="IPR000780">
    <property type="entry name" value="CheR_MeTrfase"/>
</dbReference>
<keyword evidence="4" id="KW-0808">Transferase</keyword>
<evidence type="ECO:0000259" key="8">
    <source>
        <dbReference type="PROSITE" id="PS50113"/>
    </source>
</evidence>
<organism evidence="11 12">
    <name type="scientific">Niveibacterium umoris</name>
    <dbReference type="NCBI Taxonomy" id="1193620"/>
    <lineage>
        <taxon>Bacteria</taxon>
        <taxon>Pseudomonadati</taxon>
        <taxon>Pseudomonadota</taxon>
        <taxon>Betaproteobacteria</taxon>
        <taxon>Rhodocyclales</taxon>
        <taxon>Rhodocyclaceae</taxon>
        <taxon>Niveibacterium</taxon>
    </lineage>
</organism>
<dbReference type="SMART" id="SM00138">
    <property type="entry name" value="MeTrc"/>
    <property type="match status" value="1"/>
</dbReference>
<dbReference type="Pfam" id="PF13596">
    <property type="entry name" value="PAS_10"/>
    <property type="match status" value="1"/>
</dbReference>
<dbReference type="InterPro" id="IPR036804">
    <property type="entry name" value="CheR_N_sf"/>
</dbReference>
<dbReference type="CDD" id="cd16434">
    <property type="entry name" value="CheB-CheR_fusion"/>
    <property type="match status" value="1"/>
</dbReference>
<evidence type="ECO:0000256" key="2">
    <source>
        <dbReference type="ARBA" id="ARBA00012534"/>
    </source>
</evidence>
<feature type="domain" description="CheB-type methylesterase" evidence="9">
    <location>
        <begin position="112"/>
        <end position="295"/>
    </location>
</feature>
<dbReference type="EMBL" id="JACIET010000001">
    <property type="protein sequence ID" value="MBB4011729.1"/>
    <property type="molecule type" value="Genomic_DNA"/>
</dbReference>
<dbReference type="PROSITE" id="PS50123">
    <property type="entry name" value="CHER"/>
    <property type="match status" value="1"/>
</dbReference>
<reference evidence="11 12" key="1">
    <citation type="submission" date="2020-08" db="EMBL/GenBank/DDBJ databases">
        <title>Genomic Encyclopedia of Type Strains, Phase IV (KMG-IV): sequencing the most valuable type-strain genomes for metagenomic binning, comparative biology and taxonomic classification.</title>
        <authorList>
            <person name="Goeker M."/>
        </authorList>
    </citation>
    <scope>NUCLEOTIDE SEQUENCE [LARGE SCALE GENOMIC DNA]</scope>
    <source>
        <strain evidence="11 12">DSM 106739</strain>
    </source>
</reference>
<keyword evidence="5" id="KW-0949">S-adenosyl-L-methionine</keyword>
<dbReference type="Gene3D" id="1.10.155.10">
    <property type="entry name" value="Chemotaxis receptor methyltransferase CheR, N-terminal domain"/>
    <property type="match status" value="1"/>
</dbReference>
<feature type="compositionally biased region" description="Polar residues" evidence="7">
    <location>
        <begin position="787"/>
        <end position="803"/>
    </location>
</feature>
<dbReference type="Pfam" id="PF01739">
    <property type="entry name" value="CheR"/>
    <property type="match status" value="1"/>
</dbReference>
<comment type="catalytic activity">
    <reaction evidence="1">
        <text>L-glutamyl-[protein] + S-adenosyl-L-methionine = [protein]-L-glutamate 5-O-methyl ester + S-adenosyl-L-homocysteine</text>
        <dbReference type="Rhea" id="RHEA:24452"/>
        <dbReference type="Rhea" id="RHEA-COMP:10208"/>
        <dbReference type="Rhea" id="RHEA-COMP:10311"/>
        <dbReference type="ChEBI" id="CHEBI:29973"/>
        <dbReference type="ChEBI" id="CHEBI:57856"/>
        <dbReference type="ChEBI" id="CHEBI:59789"/>
        <dbReference type="ChEBI" id="CHEBI:82795"/>
        <dbReference type="EC" id="2.1.1.80"/>
    </reaction>
</comment>
<dbReference type="PANTHER" id="PTHR24422">
    <property type="entry name" value="CHEMOTAXIS PROTEIN METHYLTRANSFERASE"/>
    <property type="match status" value="1"/>
</dbReference>
<dbReference type="Pfam" id="PF03705">
    <property type="entry name" value="CheR_N"/>
    <property type="match status" value="1"/>
</dbReference>
<dbReference type="GO" id="GO:0008983">
    <property type="term" value="F:protein-glutamate O-methyltransferase activity"/>
    <property type="evidence" value="ECO:0007669"/>
    <property type="project" value="UniProtKB-EC"/>
</dbReference>
<dbReference type="EC" id="2.1.1.80" evidence="2"/>
<dbReference type="InterPro" id="IPR000673">
    <property type="entry name" value="Sig_transdc_resp-reg_Me-estase"/>
</dbReference>
<dbReference type="InterPro" id="IPR029063">
    <property type="entry name" value="SAM-dependent_MTases_sf"/>
</dbReference>
<dbReference type="Pfam" id="PF01339">
    <property type="entry name" value="CheB_methylest"/>
    <property type="match status" value="1"/>
</dbReference>
<dbReference type="GO" id="GO:0008984">
    <property type="term" value="F:protein-glutamate methylesterase activity"/>
    <property type="evidence" value="ECO:0007669"/>
    <property type="project" value="InterPro"/>
</dbReference>
<feature type="domain" description="CheR-type methyltransferase" evidence="10">
    <location>
        <begin position="326"/>
        <end position="569"/>
    </location>
</feature>
<evidence type="ECO:0000256" key="6">
    <source>
        <dbReference type="PROSITE-ProRule" id="PRU00050"/>
    </source>
</evidence>
<feature type="domain" description="PAC" evidence="8">
    <location>
        <begin position="901"/>
        <end position="954"/>
    </location>
</feature>
<dbReference type="GO" id="GO:0032259">
    <property type="term" value="P:methylation"/>
    <property type="evidence" value="ECO:0007669"/>
    <property type="project" value="UniProtKB-KW"/>
</dbReference>
<dbReference type="SUPFAM" id="SSF53335">
    <property type="entry name" value="S-adenosyl-L-methionine-dependent methyltransferases"/>
    <property type="match status" value="1"/>
</dbReference>
<dbReference type="InterPro" id="IPR035965">
    <property type="entry name" value="PAS-like_dom_sf"/>
</dbReference>
<dbReference type="PROSITE" id="PS50113">
    <property type="entry name" value="PAC"/>
    <property type="match status" value="1"/>
</dbReference>
<evidence type="ECO:0000256" key="4">
    <source>
        <dbReference type="ARBA" id="ARBA00022679"/>
    </source>
</evidence>
<dbReference type="SUPFAM" id="SSF47757">
    <property type="entry name" value="Chemotaxis receptor methyltransferase CheR, N-terminal domain"/>
    <property type="match status" value="1"/>
</dbReference>
<dbReference type="SUPFAM" id="SSF52738">
    <property type="entry name" value="Methylesterase CheB, C-terminal domain"/>
    <property type="match status" value="1"/>
</dbReference>
<dbReference type="InterPro" id="IPR022641">
    <property type="entry name" value="CheR_N"/>
</dbReference>
<dbReference type="RefSeq" id="WP_207064302.1">
    <property type="nucleotide sequence ID" value="NZ_BAABLE010000011.1"/>
</dbReference>
<dbReference type="Gene3D" id="3.40.50.150">
    <property type="entry name" value="Vaccinia Virus protein VP39"/>
    <property type="match status" value="1"/>
</dbReference>
<evidence type="ECO:0000256" key="5">
    <source>
        <dbReference type="ARBA" id="ARBA00022691"/>
    </source>
</evidence>
<dbReference type="Gene3D" id="3.30.450.20">
    <property type="entry name" value="PAS domain"/>
    <property type="match status" value="1"/>
</dbReference>
<dbReference type="InterPro" id="IPR022642">
    <property type="entry name" value="CheR_C"/>
</dbReference>
<dbReference type="InterPro" id="IPR000700">
    <property type="entry name" value="PAS-assoc_C"/>
</dbReference>
<dbReference type="PANTHER" id="PTHR24422:SF27">
    <property type="entry name" value="PROTEIN-GLUTAMATE O-METHYLTRANSFERASE"/>
    <property type="match status" value="1"/>
</dbReference>
<evidence type="ECO:0000256" key="1">
    <source>
        <dbReference type="ARBA" id="ARBA00001541"/>
    </source>
</evidence>
<dbReference type="GO" id="GO:0006935">
    <property type="term" value="P:chemotaxis"/>
    <property type="evidence" value="ECO:0007669"/>
    <property type="project" value="UniProtKB-UniRule"/>
</dbReference>
<keyword evidence="6" id="KW-0145">Chemotaxis</keyword>
<feature type="region of interest" description="Disordered" evidence="7">
    <location>
        <begin position="776"/>
        <end position="814"/>
    </location>
</feature>
<dbReference type="GO" id="GO:0000156">
    <property type="term" value="F:phosphorelay response regulator activity"/>
    <property type="evidence" value="ECO:0007669"/>
    <property type="project" value="InterPro"/>
</dbReference>
<dbReference type="PROSITE" id="PS50122">
    <property type="entry name" value="CHEB"/>
    <property type="match status" value="1"/>
</dbReference>
<dbReference type="AlphaFoldDB" id="A0A840BJH5"/>
<dbReference type="Proteomes" id="UP000561045">
    <property type="component" value="Unassembled WGS sequence"/>
</dbReference>
<dbReference type="SUPFAM" id="SSF55785">
    <property type="entry name" value="PYP-like sensor domain (PAS domain)"/>
    <property type="match status" value="1"/>
</dbReference>
<dbReference type="Gene3D" id="3.40.50.180">
    <property type="entry name" value="Methylesterase CheB, C-terminal domain"/>
    <property type="match status" value="1"/>
</dbReference>
<feature type="active site" evidence="6">
    <location>
        <position position="237"/>
    </location>
</feature>
<protein>
    <recommendedName>
        <fullName evidence="2">protein-glutamate O-methyltransferase</fullName>
        <ecNumber evidence="2">2.1.1.80</ecNumber>
    </recommendedName>
</protein>
<evidence type="ECO:0000259" key="9">
    <source>
        <dbReference type="PROSITE" id="PS50122"/>
    </source>
</evidence>
<evidence type="ECO:0000313" key="11">
    <source>
        <dbReference type="EMBL" id="MBB4011729.1"/>
    </source>
</evidence>
<keyword evidence="12" id="KW-1185">Reference proteome</keyword>
<proteinExistence type="predicted"/>